<feature type="signal peptide" evidence="2">
    <location>
        <begin position="1"/>
        <end position="23"/>
    </location>
</feature>
<evidence type="ECO:0000256" key="2">
    <source>
        <dbReference type="SAM" id="SignalP"/>
    </source>
</evidence>
<evidence type="ECO:0000313" key="5">
    <source>
        <dbReference type="Proteomes" id="UP000596083"/>
    </source>
</evidence>
<keyword evidence="2" id="KW-0732">Signal</keyword>
<dbReference type="PANTHER" id="PTHR35333">
    <property type="entry name" value="BETA-LACTAMASE"/>
    <property type="match status" value="1"/>
</dbReference>
<evidence type="ECO:0000313" key="4">
    <source>
        <dbReference type="EMBL" id="QQM31435.1"/>
    </source>
</evidence>
<sequence>MAFRNIIAAGAMTALATATQAIAGPAEIKAIETLWQNPQDAGALVSESFARAVPDAQLTALVDRLVEQTGPALSVTGDKGAYMIRTETHEIPVEISLDDDGKILGLFFSPPEALTAGPEATLAAFEAMPGTVSYLVTSDGKTLFDRHSDAPLAVASAFKLGILKVLLEDIDAGGSDWRDIATLQPQDKSLPTGRLQNFPDGSPLTLHTLATLMIAESDNTATDMLMRVLGADRVAHALGLPTVLTTRQAFALKADPALARDYNAAPDNEKPAIAEKAASGPLPPVSAVTGPMATGVEWSLSNEKLCALMHAVAAADVFSVNPGPVRAGDWQSVAYKGGSETGVLNLTADLTAGDGSRFCLSVTINDKAAIDETKAAGLFTRLAHQIATSGK</sequence>
<keyword evidence="4" id="KW-0378">Hydrolase</keyword>
<protein>
    <submittedName>
        <fullName evidence="4">Serine hydrolase</fullName>
    </submittedName>
</protein>
<comment type="catalytic activity">
    <reaction evidence="1">
        <text>a beta-lactam + H2O = a substituted beta-amino acid</text>
        <dbReference type="Rhea" id="RHEA:20401"/>
        <dbReference type="ChEBI" id="CHEBI:15377"/>
        <dbReference type="ChEBI" id="CHEBI:35627"/>
        <dbReference type="ChEBI" id="CHEBI:140347"/>
        <dbReference type="EC" id="3.5.2.6"/>
    </reaction>
</comment>
<dbReference type="GO" id="GO:0030655">
    <property type="term" value="P:beta-lactam antibiotic catabolic process"/>
    <property type="evidence" value="ECO:0007669"/>
    <property type="project" value="InterPro"/>
</dbReference>
<organism evidence="4 5">
    <name type="scientific">Martelella lutilitoris</name>
    <dbReference type="NCBI Taxonomy" id="2583532"/>
    <lineage>
        <taxon>Bacteria</taxon>
        <taxon>Pseudomonadati</taxon>
        <taxon>Pseudomonadota</taxon>
        <taxon>Alphaproteobacteria</taxon>
        <taxon>Hyphomicrobiales</taxon>
        <taxon>Aurantimonadaceae</taxon>
        <taxon>Martelella</taxon>
    </lineage>
</organism>
<evidence type="ECO:0000259" key="3">
    <source>
        <dbReference type="Pfam" id="PF13354"/>
    </source>
</evidence>
<dbReference type="KEGG" id="mlut:JET14_04495"/>
<dbReference type="EMBL" id="CP066786">
    <property type="protein sequence ID" value="QQM31435.1"/>
    <property type="molecule type" value="Genomic_DNA"/>
</dbReference>
<gene>
    <name evidence="4" type="ORF">JET14_04495</name>
</gene>
<dbReference type="Proteomes" id="UP000596083">
    <property type="component" value="Chromosome"/>
</dbReference>
<dbReference type="InterPro" id="IPR012338">
    <property type="entry name" value="Beta-lactam/transpept-like"/>
</dbReference>
<feature type="domain" description="Beta-lactamase class A catalytic" evidence="3">
    <location>
        <begin position="138"/>
        <end position="243"/>
    </location>
</feature>
<name>A0A7T7HLL3_9HYPH</name>
<dbReference type="InterPro" id="IPR000871">
    <property type="entry name" value="Beta-lactam_class-A"/>
</dbReference>
<dbReference type="InterPro" id="IPR045155">
    <property type="entry name" value="Beta-lactam_cat"/>
</dbReference>
<dbReference type="RefSeq" id="WP_200336985.1">
    <property type="nucleotide sequence ID" value="NZ_CP066786.1"/>
</dbReference>
<proteinExistence type="predicted"/>
<evidence type="ECO:0000256" key="1">
    <source>
        <dbReference type="ARBA" id="ARBA00001526"/>
    </source>
</evidence>
<dbReference type="Gene3D" id="3.40.710.10">
    <property type="entry name" value="DD-peptidase/beta-lactamase superfamily"/>
    <property type="match status" value="1"/>
</dbReference>
<dbReference type="Pfam" id="PF13354">
    <property type="entry name" value="Beta-lactamase2"/>
    <property type="match status" value="1"/>
</dbReference>
<accession>A0A7T7HLL3</accession>
<dbReference type="GO" id="GO:0008800">
    <property type="term" value="F:beta-lactamase activity"/>
    <property type="evidence" value="ECO:0007669"/>
    <property type="project" value="UniProtKB-EC"/>
</dbReference>
<dbReference type="GO" id="GO:0046677">
    <property type="term" value="P:response to antibiotic"/>
    <property type="evidence" value="ECO:0007669"/>
    <property type="project" value="InterPro"/>
</dbReference>
<feature type="chain" id="PRO_5032639219" evidence="2">
    <location>
        <begin position="24"/>
        <end position="391"/>
    </location>
</feature>
<reference evidence="4 5" key="1">
    <citation type="submission" date="2020-12" db="EMBL/GenBank/DDBJ databases">
        <authorList>
            <person name="Zheng R.K."/>
            <person name="Sun C.M."/>
        </authorList>
    </citation>
    <scope>NUCLEOTIDE SEQUENCE [LARGE SCALE GENOMIC DNA]</scope>
    <source>
        <strain evidence="4 5">ZRK001</strain>
    </source>
</reference>
<dbReference type="AlphaFoldDB" id="A0A7T7HLL3"/>
<dbReference type="SUPFAM" id="SSF56601">
    <property type="entry name" value="beta-lactamase/transpeptidase-like"/>
    <property type="match status" value="1"/>
</dbReference>
<dbReference type="PANTHER" id="PTHR35333:SF5">
    <property type="entry name" value="CONSERVED LIPOPROTEIN LPQF-RELATED"/>
    <property type="match status" value="1"/>
</dbReference>